<sequence length="124" mass="14122">MTTEEARQYFKDCGLSYADIKEPDFWLLVAMVSKELSEFVFSSHAYEDKGNMTINKKTLKFTFTKKGLKNAFIEVDGPYFKGREAISFNRDGFIGFAGWAGGNNADPFIKGFVKWCDMIKEGLK</sequence>
<proteinExistence type="predicted"/>
<dbReference type="Proteomes" id="UP000249828">
    <property type="component" value="Unassembled WGS sequence"/>
</dbReference>
<dbReference type="RefSeq" id="WP_111246761.1">
    <property type="nucleotide sequence ID" value="NZ_PIEU01000001.1"/>
</dbReference>
<name>A0A2W3ZLE7_9ENTE</name>
<organism evidence="1 2">
    <name type="scientific">Enterococcus plantarum</name>
    <dbReference type="NCBI Taxonomy" id="1077675"/>
    <lineage>
        <taxon>Bacteria</taxon>
        <taxon>Bacillati</taxon>
        <taxon>Bacillota</taxon>
        <taxon>Bacilli</taxon>
        <taxon>Lactobacillales</taxon>
        <taxon>Enterococcaceae</taxon>
        <taxon>Enterococcus</taxon>
    </lineage>
</organism>
<protein>
    <submittedName>
        <fullName evidence="1">Uncharacterized protein</fullName>
    </submittedName>
</protein>
<evidence type="ECO:0000313" key="2">
    <source>
        <dbReference type="Proteomes" id="UP000249828"/>
    </source>
</evidence>
<gene>
    <name evidence="1" type="ORF">CI088_00160</name>
</gene>
<reference evidence="1 2" key="1">
    <citation type="submission" date="2017-11" db="EMBL/GenBank/DDBJ databases">
        <title>Draft genome sequence of Enterococcus plantarum TRW2 strain isolated from lettuce.</title>
        <authorList>
            <person name="Kim E.B."/>
            <person name="Marco M.L."/>
            <person name="Williams T.R."/>
            <person name="You I.H."/>
        </authorList>
    </citation>
    <scope>NUCLEOTIDE SEQUENCE [LARGE SCALE GENOMIC DNA]</scope>
    <source>
        <strain evidence="1 2">TRW2</strain>
    </source>
</reference>
<evidence type="ECO:0000313" key="1">
    <source>
        <dbReference type="EMBL" id="PZL78220.1"/>
    </source>
</evidence>
<keyword evidence="2" id="KW-1185">Reference proteome</keyword>
<dbReference type="EMBL" id="PIEU01000001">
    <property type="protein sequence ID" value="PZL78220.1"/>
    <property type="molecule type" value="Genomic_DNA"/>
</dbReference>
<dbReference type="AlphaFoldDB" id="A0A2W3ZLE7"/>
<accession>A0A2W3ZLE7</accession>
<comment type="caution">
    <text evidence="1">The sequence shown here is derived from an EMBL/GenBank/DDBJ whole genome shotgun (WGS) entry which is preliminary data.</text>
</comment>